<evidence type="ECO:0008006" key="3">
    <source>
        <dbReference type="Google" id="ProtNLM"/>
    </source>
</evidence>
<evidence type="ECO:0000313" key="2">
    <source>
        <dbReference type="EMBL" id="CEO44199.1"/>
    </source>
</evidence>
<evidence type="ECO:0000256" key="1">
    <source>
        <dbReference type="SAM" id="MobiDB-lite"/>
    </source>
</evidence>
<feature type="region of interest" description="Disordered" evidence="1">
    <location>
        <begin position="1"/>
        <end position="74"/>
    </location>
</feature>
<accession>A0A0B7JHT4</accession>
<sequence length="74" mass="7037">MTLLGDNNNSQDSGATGAAKTATSSVGNLVGGLGRTVGNVTGAAGRGVGDTVTGATGSADDVSKGVENAGQWKK</sequence>
<reference evidence="2" key="1">
    <citation type="submission" date="2015-01" db="EMBL/GenBank/DDBJ databases">
        <authorList>
            <person name="Durling Mikael"/>
        </authorList>
    </citation>
    <scope>NUCLEOTIDE SEQUENCE</scope>
</reference>
<feature type="compositionally biased region" description="Low complexity" evidence="1">
    <location>
        <begin position="13"/>
        <end position="27"/>
    </location>
</feature>
<proteinExistence type="predicted"/>
<feature type="compositionally biased region" description="Polar residues" evidence="1">
    <location>
        <begin position="1"/>
        <end position="12"/>
    </location>
</feature>
<organism evidence="2">
    <name type="scientific">Bionectria ochroleuca</name>
    <name type="common">Gliocladium roseum</name>
    <dbReference type="NCBI Taxonomy" id="29856"/>
    <lineage>
        <taxon>Eukaryota</taxon>
        <taxon>Fungi</taxon>
        <taxon>Dikarya</taxon>
        <taxon>Ascomycota</taxon>
        <taxon>Pezizomycotina</taxon>
        <taxon>Sordariomycetes</taxon>
        <taxon>Hypocreomycetidae</taxon>
        <taxon>Hypocreales</taxon>
        <taxon>Bionectriaceae</taxon>
        <taxon>Clonostachys</taxon>
    </lineage>
</organism>
<dbReference type="AlphaFoldDB" id="A0A0B7JHT4"/>
<gene>
    <name evidence="2" type="ORF">BN869_000000254_1</name>
</gene>
<dbReference type="PANTHER" id="PTHR40636:SF1">
    <property type="entry name" value="CSBD-LIKE DOMAIN-CONTAINING PROTEIN"/>
    <property type="match status" value="1"/>
</dbReference>
<dbReference type="PANTHER" id="PTHR40636">
    <property type="entry name" value="CSBD-LIKE DOMAIN-CONTAINING PROTEIN"/>
    <property type="match status" value="1"/>
</dbReference>
<protein>
    <recommendedName>
        <fullName evidence="3">CsbD-like domain-containing protein</fullName>
    </recommendedName>
</protein>
<name>A0A0B7JHT4_BIOOC</name>
<dbReference type="EMBL" id="CDPU01000001">
    <property type="protein sequence ID" value="CEO44199.1"/>
    <property type="molecule type" value="Genomic_DNA"/>
</dbReference>